<accession>A0AAD9V9X6</accession>
<protein>
    <submittedName>
        <fullName evidence="1">Uncharacterized protein</fullName>
    </submittedName>
</protein>
<reference evidence="1" key="1">
    <citation type="journal article" date="2023" name="G3 (Bethesda)">
        <title>Whole genome assembly and annotation of the endangered Caribbean coral Acropora cervicornis.</title>
        <authorList>
            <person name="Selwyn J.D."/>
            <person name="Vollmer S.V."/>
        </authorList>
    </citation>
    <scope>NUCLEOTIDE SEQUENCE</scope>
    <source>
        <strain evidence="1">K2</strain>
    </source>
</reference>
<name>A0AAD9V9X6_ACRCE</name>
<evidence type="ECO:0000313" key="1">
    <source>
        <dbReference type="EMBL" id="KAK2566718.1"/>
    </source>
</evidence>
<dbReference type="AlphaFoldDB" id="A0AAD9V9X6"/>
<dbReference type="Proteomes" id="UP001249851">
    <property type="component" value="Unassembled WGS sequence"/>
</dbReference>
<proteinExistence type="predicted"/>
<comment type="caution">
    <text evidence="1">The sequence shown here is derived from an EMBL/GenBank/DDBJ whole genome shotgun (WGS) entry which is preliminary data.</text>
</comment>
<keyword evidence="2" id="KW-1185">Reference proteome</keyword>
<sequence>MSRKDTTGAVSFCVKTMYCGFPLNHQQTIRNIAEQRPLNDMERGEQLIQERLGKNSQALNDY</sequence>
<reference evidence="1" key="2">
    <citation type="journal article" date="2023" name="Science">
        <title>Genomic signatures of disease resistance in endangered staghorn corals.</title>
        <authorList>
            <person name="Vollmer S.V."/>
            <person name="Selwyn J.D."/>
            <person name="Despard B.A."/>
            <person name="Roesel C.L."/>
        </authorList>
    </citation>
    <scope>NUCLEOTIDE SEQUENCE</scope>
    <source>
        <strain evidence="1">K2</strain>
    </source>
</reference>
<dbReference type="EMBL" id="JARQWQ010000016">
    <property type="protein sequence ID" value="KAK2566718.1"/>
    <property type="molecule type" value="Genomic_DNA"/>
</dbReference>
<organism evidence="1 2">
    <name type="scientific">Acropora cervicornis</name>
    <name type="common">Staghorn coral</name>
    <dbReference type="NCBI Taxonomy" id="6130"/>
    <lineage>
        <taxon>Eukaryota</taxon>
        <taxon>Metazoa</taxon>
        <taxon>Cnidaria</taxon>
        <taxon>Anthozoa</taxon>
        <taxon>Hexacorallia</taxon>
        <taxon>Scleractinia</taxon>
        <taxon>Astrocoeniina</taxon>
        <taxon>Acroporidae</taxon>
        <taxon>Acropora</taxon>
    </lineage>
</organism>
<evidence type="ECO:0000313" key="2">
    <source>
        <dbReference type="Proteomes" id="UP001249851"/>
    </source>
</evidence>
<gene>
    <name evidence="1" type="ORF">P5673_009390</name>
</gene>